<dbReference type="SUPFAM" id="SSF46689">
    <property type="entry name" value="Homeodomain-like"/>
    <property type="match status" value="1"/>
</dbReference>
<keyword evidence="5" id="KW-1185">Reference proteome</keyword>
<evidence type="ECO:0000256" key="1">
    <source>
        <dbReference type="ARBA" id="ARBA00023125"/>
    </source>
</evidence>
<sequence>MPPARIGPASPGDNSAAAIRSLAERGYDATTAEDLAEALGVSRSTFFRRFGGKDDIVFADHDHALARLTVFLESTERPAREAVVQGTLEVMQLLTRDAETARLRSELLRRTRPLRERELVITHRYERLFADYLAAHTPADTPRWVAVAAAAGVVAVHNAALRSWLRDPDPGVIASLDRELRELLARFSPWLGGPDGADGSTRVVVAVADASEPSERILEAVRDALER</sequence>
<feature type="DNA-binding region" description="H-T-H motif" evidence="2">
    <location>
        <begin position="31"/>
        <end position="50"/>
    </location>
</feature>
<dbReference type="EMBL" id="JAGDYL010000001">
    <property type="protein sequence ID" value="MBO1803889.1"/>
    <property type="molecule type" value="Genomic_DNA"/>
</dbReference>
<dbReference type="Proteomes" id="UP000664398">
    <property type="component" value="Unassembled WGS sequence"/>
</dbReference>
<proteinExistence type="predicted"/>
<dbReference type="InterPro" id="IPR001647">
    <property type="entry name" value="HTH_TetR"/>
</dbReference>
<reference evidence="4" key="1">
    <citation type="submission" date="2021-03" db="EMBL/GenBank/DDBJ databases">
        <title>Leucobacter chromiisoli sp. nov., isolated from chromium-containing soil of chemical plant.</title>
        <authorList>
            <person name="Xu Z."/>
        </authorList>
    </citation>
    <scope>NUCLEOTIDE SEQUENCE</scope>
    <source>
        <strain evidence="4">A2</strain>
    </source>
</reference>
<keyword evidence="1 2" id="KW-0238">DNA-binding</keyword>
<comment type="caution">
    <text evidence="4">The sequence shown here is derived from an EMBL/GenBank/DDBJ whole genome shotgun (WGS) entry which is preliminary data.</text>
</comment>
<dbReference type="Pfam" id="PF17754">
    <property type="entry name" value="TetR_C_14"/>
    <property type="match status" value="1"/>
</dbReference>
<feature type="domain" description="HTH tetR-type" evidence="3">
    <location>
        <begin position="8"/>
        <end position="68"/>
    </location>
</feature>
<dbReference type="Gene3D" id="1.10.357.10">
    <property type="entry name" value="Tetracycline Repressor, domain 2"/>
    <property type="match status" value="1"/>
</dbReference>
<dbReference type="Pfam" id="PF00440">
    <property type="entry name" value="TetR_N"/>
    <property type="match status" value="1"/>
</dbReference>
<dbReference type="InterPro" id="IPR050109">
    <property type="entry name" value="HTH-type_TetR-like_transc_reg"/>
</dbReference>
<dbReference type="RefSeq" id="WP_208044369.1">
    <property type="nucleotide sequence ID" value="NZ_JAGDYL010000001.1"/>
</dbReference>
<dbReference type="AlphaFoldDB" id="A0A939RXX7"/>
<name>A0A939RXX7_9MICO</name>
<evidence type="ECO:0000259" key="3">
    <source>
        <dbReference type="PROSITE" id="PS50977"/>
    </source>
</evidence>
<dbReference type="GO" id="GO:0000976">
    <property type="term" value="F:transcription cis-regulatory region binding"/>
    <property type="evidence" value="ECO:0007669"/>
    <property type="project" value="TreeGrafter"/>
</dbReference>
<dbReference type="PROSITE" id="PS50977">
    <property type="entry name" value="HTH_TETR_2"/>
    <property type="match status" value="1"/>
</dbReference>
<dbReference type="GO" id="GO:0003700">
    <property type="term" value="F:DNA-binding transcription factor activity"/>
    <property type="evidence" value="ECO:0007669"/>
    <property type="project" value="TreeGrafter"/>
</dbReference>
<evidence type="ECO:0000313" key="4">
    <source>
        <dbReference type="EMBL" id="MBO1803889.1"/>
    </source>
</evidence>
<gene>
    <name evidence="4" type="ORF">J4H91_00950</name>
</gene>
<protein>
    <submittedName>
        <fullName evidence="4">TetR family transcriptional regulator</fullName>
    </submittedName>
</protein>
<accession>A0A939RXX7</accession>
<dbReference type="Gene3D" id="1.10.10.60">
    <property type="entry name" value="Homeodomain-like"/>
    <property type="match status" value="1"/>
</dbReference>
<dbReference type="InterPro" id="IPR041347">
    <property type="entry name" value="MftR_C"/>
</dbReference>
<dbReference type="PANTHER" id="PTHR30055">
    <property type="entry name" value="HTH-TYPE TRANSCRIPTIONAL REGULATOR RUTR"/>
    <property type="match status" value="1"/>
</dbReference>
<evidence type="ECO:0000256" key="2">
    <source>
        <dbReference type="PROSITE-ProRule" id="PRU00335"/>
    </source>
</evidence>
<evidence type="ECO:0000313" key="5">
    <source>
        <dbReference type="Proteomes" id="UP000664398"/>
    </source>
</evidence>
<dbReference type="InterPro" id="IPR009057">
    <property type="entry name" value="Homeodomain-like_sf"/>
</dbReference>
<organism evidence="4 5">
    <name type="scientific">Leucobacter ruminantium</name>
    <dbReference type="NCBI Taxonomy" id="1289170"/>
    <lineage>
        <taxon>Bacteria</taxon>
        <taxon>Bacillati</taxon>
        <taxon>Actinomycetota</taxon>
        <taxon>Actinomycetes</taxon>
        <taxon>Micrococcales</taxon>
        <taxon>Microbacteriaceae</taxon>
        <taxon>Leucobacter</taxon>
    </lineage>
</organism>
<dbReference type="PANTHER" id="PTHR30055:SF226">
    <property type="entry name" value="HTH-TYPE TRANSCRIPTIONAL REGULATOR PKSA"/>
    <property type="match status" value="1"/>
</dbReference>